<dbReference type="SUPFAM" id="SSF55729">
    <property type="entry name" value="Acyl-CoA N-acyltransferases (Nat)"/>
    <property type="match status" value="1"/>
</dbReference>
<gene>
    <name evidence="2" type="ORF">P5G65_03750</name>
</gene>
<dbReference type="Pfam" id="PF13527">
    <property type="entry name" value="Acetyltransf_9"/>
    <property type="match status" value="1"/>
</dbReference>
<protein>
    <submittedName>
        <fullName evidence="2">GNAT family N-acetyltransferase</fullName>
        <ecNumber evidence="2">2.3.1.-</ecNumber>
    </submittedName>
</protein>
<dbReference type="PANTHER" id="PTHR37817">
    <property type="entry name" value="N-ACETYLTRANSFERASE EIS"/>
    <property type="match status" value="1"/>
</dbReference>
<proteinExistence type="predicted"/>
<keyword evidence="3" id="KW-1185">Reference proteome</keyword>
<dbReference type="PANTHER" id="PTHR37817:SF1">
    <property type="entry name" value="N-ACETYLTRANSFERASE EIS"/>
    <property type="match status" value="1"/>
</dbReference>
<dbReference type="Gene3D" id="3.40.630.30">
    <property type="match status" value="2"/>
</dbReference>
<keyword evidence="2" id="KW-0808">Transferase</keyword>
<keyword evidence="2" id="KW-0012">Acyltransferase</keyword>
<dbReference type="GO" id="GO:0016746">
    <property type="term" value="F:acyltransferase activity"/>
    <property type="evidence" value="ECO:0007669"/>
    <property type="project" value="UniProtKB-KW"/>
</dbReference>
<comment type="caution">
    <text evidence="2">The sequence shown here is derived from an EMBL/GenBank/DDBJ whole genome shotgun (WGS) entry which is preliminary data.</text>
</comment>
<dbReference type="PROSITE" id="PS51186">
    <property type="entry name" value="GNAT"/>
    <property type="match status" value="1"/>
</dbReference>
<dbReference type="CDD" id="cd04301">
    <property type="entry name" value="NAT_SF"/>
    <property type="match status" value="1"/>
</dbReference>
<feature type="domain" description="N-acetyltransferase" evidence="1">
    <location>
        <begin position="4"/>
        <end position="148"/>
    </location>
</feature>
<evidence type="ECO:0000259" key="1">
    <source>
        <dbReference type="PROSITE" id="PS51186"/>
    </source>
</evidence>
<accession>A0ABU6D6B7</accession>
<evidence type="ECO:0000313" key="3">
    <source>
        <dbReference type="Proteomes" id="UP001355653"/>
    </source>
</evidence>
<dbReference type="Proteomes" id="UP001355653">
    <property type="component" value="Unassembled WGS sequence"/>
</dbReference>
<name>A0ABU6D6B7_9BACL</name>
<reference evidence="2 3" key="1">
    <citation type="submission" date="2023-03" db="EMBL/GenBank/DDBJ databases">
        <title>Bacillus Genome Sequencing.</title>
        <authorList>
            <person name="Dunlap C."/>
        </authorList>
    </citation>
    <scope>NUCLEOTIDE SEQUENCE [LARGE SCALE GENOMIC DNA]</scope>
    <source>
        <strain evidence="2 3">NRS-1351</strain>
    </source>
</reference>
<evidence type="ECO:0000313" key="2">
    <source>
        <dbReference type="EMBL" id="MEB4792995.1"/>
    </source>
</evidence>
<dbReference type="EC" id="2.3.1.-" evidence="2"/>
<organism evidence="2 3">
    <name type="scientific">Paenibacillus chondroitinus</name>
    <dbReference type="NCBI Taxonomy" id="59842"/>
    <lineage>
        <taxon>Bacteria</taxon>
        <taxon>Bacillati</taxon>
        <taxon>Bacillota</taxon>
        <taxon>Bacilli</taxon>
        <taxon>Bacillales</taxon>
        <taxon>Paenibacillaceae</taxon>
        <taxon>Paenibacillus</taxon>
    </lineage>
</organism>
<dbReference type="InterPro" id="IPR016181">
    <property type="entry name" value="Acyl_CoA_acyltransferase"/>
</dbReference>
<dbReference type="EMBL" id="JAROBY010000007">
    <property type="protein sequence ID" value="MEB4792995.1"/>
    <property type="molecule type" value="Genomic_DNA"/>
</dbReference>
<dbReference type="InterPro" id="IPR051554">
    <property type="entry name" value="Acetyltransferase_Eis"/>
</dbReference>
<dbReference type="RefSeq" id="WP_127457028.1">
    <property type="nucleotide sequence ID" value="NZ_JAROBY010000007.1"/>
</dbReference>
<sequence>MEQIHIRTVHSRKELEEIYEIWDKVFPRGKSFFQDRLEFDSTYSMDTTWVAVVDGVIAAAIQLFTFRIRFGSLELKLGGIGSVATLPAYRKRGLAQRILRRISEYMKQNGYDLSLLNTNILSFYEQVGWSPYSKKVWSAKAENMKQLEHSTLYTIRRYEDTDLESIMALYEEANREVYGSVIRSKSYWLGQRQWKTVQPHQFLVAETGGTVAAFLRYKSNGNQMQLADCCCLPGHEEAARSLLCRAVSEHPDDSSISVYLPDRHALEACFRQYGNLQIETNSMWKIVDFGRLLSKLAPEFSRRMLHGQTKDNFVLPAALLVGLGDQEMMIRIREEEVEVVRASATTTYNISLQLNEAQWIMLLLNGYSSLEDQPAEGMPYLSVLFPEISSVFWNADNF</sequence>
<dbReference type="InterPro" id="IPR000182">
    <property type="entry name" value="GNAT_dom"/>
</dbReference>